<organism evidence="2 3">
    <name type="scientific">Syncephalastrum racemosum</name>
    <name type="common">Filamentous fungus</name>
    <dbReference type="NCBI Taxonomy" id="13706"/>
    <lineage>
        <taxon>Eukaryota</taxon>
        <taxon>Fungi</taxon>
        <taxon>Fungi incertae sedis</taxon>
        <taxon>Mucoromycota</taxon>
        <taxon>Mucoromycotina</taxon>
        <taxon>Mucoromycetes</taxon>
        <taxon>Mucorales</taxon>
        <taxon>Syncephalastraceae</taxon>
        <taxon>Syncephalastrum</taxon>
    </lineage>
</organism>
<proteinExistence type="predicted"/>
<dbReference type="GO" id="GO:0005886">
    <property type="term" value="C:plasma membrane"/>
    <property type="evidence" value="ECO:0007669"/>
    <property type="project" value="TreeGrafter"/>
</dbReference>
<protein>
    <recommendedName>
        <fullName evidence="1">Arrestin-like N-terminal domain-containing protein</fullName>
    </recommendedName>
</protein>
<dbReference type="InParanoid" id="A0A1X2HQS6"/>
<dbReference type="OrthoDB" id="2333384at2759"/>
<dbReference type="Gene3D" id="2.60.40.640">
    <property type="match status" value="1"/>
</dbReference>
<dbReference type="AlphaFoldDB" id="A0A1X2HQS6"/>
<dbReference type="GO" id="GO:0070086">
    <property type="term" value="P:ubiquitin-dependent endocytosis"/>
    <property type="evidence" value="ECO:0007669"/>
    <property type="project" value="TreeGrafter"/>
</dbReference>
<accession>A0A1X2HQS6</accession>
<dbReference type="EMBL" id="MCGN01000002">
    <property type="protein sequence ID" value="ORZ01679.1"/>
    <property type="molecule type" value="Genomic_DNA"/>
</dbReference>
<evidence type="ECO:0000259" key="1">
    <source>
        <dbReference type="Pfam" id="PF00339"/>
    </source>
</evidence>
<dbReference type="SUPFAM" id="SSF81296">
    <property type="entry name" value="E set domains"/>
    <property type="match status" value="1"/>
</dbReference>
<gene>
    <name evidence="2" type="ORF">BCR43DRAFT_454333</name>
</gene>
<dbReference type="Proteomes" id="UP000242180">
    <property type="component" value="Unassembled WGS sequence"/>
</dbReference>
<dbReference type="InterPro" id="IPR050357">
    <property type="entry name" value="Arrestin_domain-protein"/>
</dbReference>
<feature type="domain" description="Arrestin-like N-terminal" evidence="1">
    <location>
        <begin position="37"/>
        <end position="154"/>
    </location>
</feature>
<comment type="caution">
    <text evidence="2">The sequence shown here is derived from an EMBL/GenBank/DDBJ whole genome shotgun (WGS) entry which is preliminary data.</text>
</comment>
<reference evidence="2 3" key="1">
    <citation type="submission" date="2016-07" db="EMBL/GenBank/DDBJ databases">
        <title>Pervasive Adenine N6-methylation of Active Genes in Fungi.</title>
        <authorList>
            <consortium name="DOE Joint Genome Institute"/>
            <person name="Mondo S.J."/>
            <person name="Dannebaum R.O."/>
            <person name="Kuo R.C."/>
            <person name="Labutti K."/>
            <person name="Haridas S."/>
            <person name="Kuo A."/>
            <person name="Salamov A."/>
            <person name="Ahrendt S.R."/>
            <person name="Lipzen A."/>
            <person name="Sullivan W."/>
            <person name="Andreopoulos W.B."/>
            <person name="Clum A."/>
            <person name="Lindquist E."/>
            <person name="Daum C."/>
            <person name="Ramamoorthy G.K."/>
            <person name="Gryganskyi A."/>
            <person name="Culley D."/>
            <person name="Magnuson J.K."/>
            <person name="James T.Y."/>
            <person name="O'Malley M.A."/>
            <person name="Stajich J.E."/>
            <person name="Spatafora J.W."/>
            <person name="Visel A."/>
            <person name="Grigoriev I.V."/>
        </authorList>
    </citation>
    <scope>NUCLEOTIDE SEQUENCE [LARGE SCALE GENOMIC DNA]</scope>
    <source>
        <strain evidence="2 3">NRRL 2496</strain>
    </source>
</reference>
<dbReference type="GO" id="GO:0030674">
    <property type="term" value="F:protein-macromolecule adaptor activity"/>
    <property type="evidence" value="ECO:0007669"/>
    <property type="project" value="TreeGrafter"/>
</dbReference>
<dbReference type="PANTHER" id="PTHR11188:SF17">
    <property type="entry name" value="FI21816P1"/>
    <property type="match status" value="1"/>
</dbReference>
<dbReference type="OMA" id="PNCLTLN"/>
<dbReference type="Pfam" id="PF00339">
    <property type="entry name" value="Arrestin_N"/>
    <property type="match status" value="1"/>
</dbReference>
<dbReference type="STRING" id="13706.A0A1X2HQS6"/>
<dbReference type="InterPro" id="IPR014756">
    <property type="entry name" value="Ig_E-set"/>
</dbReference>
<evidence type="ECO:0000313" key="2">
    <source>
        <dbReference type="EMBL" id="ORZ01679.1"/>
    </source>
</evidence>
<name>A0A1X2HQS6_SYNRA</name>
<dbReference type="InterPro" id="IPR014752">
    <property type="entry name" value="Arrestin-like_C"/>
</dbReference>
<dbReference type="PANTHER" id="PTHR11188">
    <property type="entry name" value="ARRESTIN DOMAIN CONTAINING PROTEIN"/>
    <property type="match status" value="1"/>
</dbReference>
<dbReference type="GO" id="GO:0005829">
    <property type="term" value="C:cytosol"/>
    <property type="evidence" value="ECO:0007669"/>
    <property type="project" value="TreeGrafter"/>
</dbReference>
<keyword evidence="3" id="KW-1185">Reference proteome</keyword>
<dbReference type="InterPro" id="IPR011021">
    <property type="entry name" value="Arrestin-like_N"/>
</dbReference>
<dbReference type="GO" id="GO:0031625">
    <property type="term" value="F:ubiquitin protein ligase binding"/>
    <property type="evidence" value="ECO:0007669"/>
    <property type="project" value="TreeGrafter"/>
</dbReference>
<sequence length="425" mass="48626">MPVSVPFLSAHRSFTIELAEPVVYLRGLPSNPATHVLRGEAVLVLSKPITATSVTVKVVGKSHTLWPEGIGARGTKMSHEKTIHEQNMILQTFAQGDVIPAGLHRWPFEFLLPNSLVETIEDEMAKVYYYVSATVHRGGMGGVTNLRSRRDILLMRTMNWSDDSTLTSHATPPMSISTERHLDNLDAQICIEKTIVSSGTQLPLSISISPTQKHVHLESINIMLTEQRVYRLPEFGARRSDGYDYKLKMASATDICEVETDPIPPIRLARAITTKNAHISLDNHHFFYRFMFHLPNCVTLNHTSTYHEVDIKHYLRMRIELSQPHQSERTVIHFETPITILDCRLKEDFSALPTYEESLSNPKLEDEEAKPTGFFVCPCYLEYRKKRKCSRQEWMSIRQHSQHENNNFDGIPPPPYERLLSEKQR</sequence>
<evidence type="ECO:0000313" key="3">
    <source>
        <dbReference type="Proteomes" id="UP000242180"/>
    </source>
</evidence>